<accession>A0A1T4PJF6</accession>
<gene>
    <name evidence="2" type="ORF">SAMN02745116_01808</name>
</gene>
<organism evidence="2 3">
    <name type="scientific">Pilibacter termitis</name>
    <dbReference type="NCBI Taxonomy" id="263852"/>
    <lineage>
        <taxon>Bacteria</taxon>
        <taxon>Bacillati</taxon>
        <taxon>Bacillota</taxon>
        <taxon>Bacilli</taxon>
        <taxon>Lactobacillales</taxon>
        <taxon>Enterococcaceae</taxon>
        <taxon>Pilibacter</taxon>
    </lineage>
</organism>
<proteinExistence type="predicted"/>
<dbReference type="EMBL" id="FUXI01000021">
    <property type="protein sequence ID" value="SJZ91336.1"/>
    <property type="molecule type" value="Genomic_DNA"/>
</dbReference>
<keyword evidence="1" id="KW-1133">Transmembrane helix</keyword>
<evidence type="ECO:0000313" key="3">
    <source>
        <dbReference type="Proteomes" id="UP000190328"/>
    </source>
</evidence>
<sequence>MSVVNEKKNKLVKKLVVPTVALGIFGVGVFTSFNEVKAAPRRMAWVMTAQETYINGSYRRVTKYGREFAFTNSISSSFSYRERINGIHYGIIWYVDHYKVTVR</sequence>
<evidence type="ECO:0000313" key="2">
    <source>
        <dbReference type="EMBL" id="SJZ91336.1"/>
    </source>
</evidence>
<name>A0A1T4PJF6_9ENTE</name>
<protein>
    <submittedName>
        <fullName evidence="2">Uncharacterized protein</fullName>
    </submittedName>
</protein>
<keyword evidence="1" id="KW-0472">Membrane</keyword>
<dbReference type="Proteomes" id="UP000190328">
    <property type="component" value="Unassembled WGS sequence"/>
</dbReference>
<keyword evidence="3" id="KW-1185">Reference proteome</keyword>
<keyword evidence="1" id="KW-0812">Transmembrane</keyword>
<feature type="transmembrane region" description="Helical" evidence="1">
    <location>
        <begin position="15"/>
        <end position="33"/>
    </location>
</feature>
<dbReference type="STRING" id="263852.SAMN02745116_01808"/>
<reference evidence="3" key="1">
    <citation type="submission" date="2017-02" db="EMBL/GenBank/DDBJ databases">
        <authorList>
            <person name="Varghese N."/>
            <person name="Submissions S."/>
        </authorList>
    </citation>
    <scope>NUCLEOTIDE SEQUENCE [LARGE SCALE GENOMIC DNA]</scope>
    <source>
        <strain evidence="3">ATCC BAA-1030</strain>
    </source>
</reference>
<dbReference type="AlphaFoldDB" id="A0A1T4PJF6"/>
<evidence type="ECO:0000256" key="1">
    <source>
        <dbReference type="SAM" id="Phobius"/>
    </source>
</evidence>
<dbReference type="RefSeq" id="WP_078807737.1">
    <property type="nucleotide sequence ID" value="NZ_FUXI01000021.1"/>
</dbReference>